<evidence type="ECO:0000256" key="1">
    <source>
        <dbReference type="SAM" id="Phobius"/>
    </source>
</evidence>
<keyword evidence="6" id="KW-1185">Reference proteome</keyword>
<keyword evidence="1" id="KW-0812">Transmembrane</keyword>
<evidence type="ECO:0000313" key="5">
    <source>
        <dbReference type="Proteomes" id="UP000038040"/>
    </source>
</evidence>
<protein>
    <submittedName>
        <fullName evidence="7">EGF-like domain-containing protein</fullName>
    </submittedName>
</protein>
<evidence type="ECO:0000313" key="7">
    <source>
        <dbReference type="WBParaSite" id="DME_0000889801-mRNA-1"/>
    </source>
</evidence>
<dbReference type="WBParaSite" id="DME_0000889801-mRNA-1">
    <property type="protein sequence ID" value="DME_0000889801-mRNA-1"/>
    <property type="gene ID" value="DME_0000889801"/>
</dbReference>
<feature type="domain" description="EGF-like" evidence="2 3">
    <location>
        <begin position="64"/>
        <end position="75"/>
    </location>
</feature>
<dbReference type="PROSITE" id="PS00022">
    <property type="entry name" value="EGF_1"/>
    <property type="match status" value="1"/>
</dbReference>
<keyword evidence="1" id="KW-1133">Transmembrane helix</keyword>
<organism evidence="5 7">
    <name type="scientific">Dracunculus medinensis</name>
    <name type="common">Guinea worm</name>
    <dbReference type="NCBI Taxonomy" id="318479"/>
    <lineage>
        <taxon>Eukaryota</taxon>
        <taxon>Metazoa</taxon>
        <taxon>Ecdysozoa</taxon>
        <taxon>Nematoda</taxon>
        <taxon>Chromadorea</taxon>
        <taxon>Rhabditida</taxon>
        <taxon>Spirurina</taxon>
        <taxon>Dracunculoidea</taxon>
        <taxon>Dracunculidae</taxon>
        <taxon>Dracunculus</taxon>
    </lineage>
</organism>
<dbReference type="EMBL" id="UYYG01000077">
    <property type="protein sequence ID" value="VDN52771.1"/>
    <property type="molecule type" value="Genomic_DNA"/>
</dbReference>
<feature type="transmembrane region" description="Helical" evidence="1">
    <location>
        <begin position="184"/>
        <end position="206"/>
    </location>
</feature>
<keyword evidence="1" id="KW-0472">Membrane</keyword>
<dbReference type="AlphaFoldDB" id="A0A158Q622"/>
<dbReference type="STRING" id="318479.A0A158Q622"/>
<evidence type="ECO:0000313" key="4">
    <source>
        <dbReference type="EMBL" id="VDN52771.1"/>
    </source>
</evidence>
<dbReference type="PROSITE" id="PS01186">
    <property type="entry name" value="EGF_2"/>
    <property type="match status" value="1"/>
</dbReference>
<dbReference type="Proteomes" id="UP000038040">
    <property type="component" value="Unplaced"/>
</dbReference>
<reference evidence="7" key="1">
    <citation type="submission" date="2016-04" db="UniProtKB">
        <authorList>
            <consortium name="WormBaseParasite"/>
        </authorList>
    </citation>
    <scope>IDENTIFICATION</scope>
</reference>
<proteinExistence type="predicted"/>
<evidence type="ECO:0000259" key="2">
    <source>
        <dbReference type="PROSITE" id="PS00022"/>
    </source>
</evidence>
<reference evidence="4 6" key="2">
    <citation type="submission" date="2018-11" db="EMBL/GenBank/DDBJ databases">
        <authorList>
            <consortium name="Pathogen Informatics"/>
        </authorList>
    </citation>
    <scope>NUCLEOTIDE SEQUENCE [LARGE SCALE GENOMIC DNA]</scope>
</reference>
<accession>A0A158Q622</accession>
<name>A0A158Q622_DRAME</name>
<dbReference type="InterPro" id="IPR000742">
    <property type="entry name" value="EGF"/>
</dbReference>
<evidence type="ECO:0000259" key="3">
    <source>
        <dbReference type="PROSITE" id="PS01186"/>
    </source>
</evidence>
<evidence type="ECO:0000313" key="6">
    <source>
        <dbReference type="Proteomes" id="UP000274756"/>
    </source>
</evidence>
<dbReference type="Proteomes" id="UP000274756">
    <property type="component" value="Unassembled WGS sequence"/>
</dbReference>
<feature type="transmembrane region" description="Helical" evidence="1">
    <location>
        <begin position="94"/>
        <end position="112"/>
    </location>
</feature>
<dbReference type="OrthoDB" id="283575at2759"/>
<sequence>TIDCRCVNGDKVDHRCICKSDFTGQFCEKKKHCQCLNCEKGWRGNECEIIKCVQGQADETQQKCNCNEPYSGDWCDELKTDDVYLYYNRRASSYGPIGILVVIPLLLIYYGCDRKARARTVQRARENLTAQNIMADKKKVSDMLQLFHLSILFLEKFIAKKFLIGSHINKIKINNSSHMMSDQLPVIILCAIGAEYFEVIFTYSHVNNIKRKKLKLI</sequence>
<gene>
    <name evidence="4" type="ORF">DME_LOCUS2744</name>
</gene>